<dbReference type="RefSeq" id="WP_193735853.1">
    <property type="nucleotide sequence ID" value="NZ_CP063304.1"/>
</dbReference>
<feature type="transmembrane region" description="Helical" evidence="1">
    <location>
        <begin position="43"/>
        <end position="59"/>
    </location>
</feature>
<evidence type="ECO:0000313" key="2">
    <source>
        <dbReference type="EMBL" id="QOV19533.1"/>
    </source>
</evidence>
<evidence type="ECO:0008006" key="4">
    <source>
        <dbReference type="Google" id="ProtNLM"/>
    </source>
</evidence>
<feature type="transmembrane region" description="Helical" evidence="1">
    <location>
        <begin position="192"/>
        <end position="211"/>
    </location>
</feature>
<feature type="transmembrane region" description="Helical" evidence="1">
    <location>
        <begin position="151"/>
        <end position="172"/>
    </location>
</feature>
<feature type="transmembrane region" description="Helical" evidence="1">
    <location>
        <begin position="80"/>
        <end position="107"/>
    </location>
</feature>
<name>A0A7M2RGS7_9FIRM</name>
<gene>
    <name evidence="2" type="ORF">INP51_00675</name>
</gene>
<organism evidence="2 3">
    <name type="scientific">Blautia liquoris</name>
    <dbReference type="NCBI Taxonomy" id="2779518"/>
    <lineage>
        <taxon>Bacteria</taxon>
        <taxon>Bacillati</taxon>
        <taxon>Bacillota</taxon>
        <taxon>Clostridia</taxon>
        <taxon>Lachnospirales</taxon>
        <taxon>Lachnospiraceae</taxon>
        <taxon>Blautia</taxon>
    </lineage>
</organism>
<feature type="transmembrane region" description="Helical" evidence="1">
    <location>
        <begin position="119"/>
        <end position="139"/>
    </location>
</feature>
<proteinExistence type="predicted"/>
<feature type="transmembrane region" description="Helical" evidence="1">
    <location>
        <begin position="12"/>
        <end position="31"/>
    </location>
</feature>
<accession>A0A7M2RGS7</accession>
<evidence type="ECO:0000256" key="1">
    <source>
        <dbReference type="SAM" id="Phobius"/>
    </source>
</evidence>
<dbReference type="EMBL" id="CP063304">
    <property type="protein sequence ID" value="QOV19533.1"/>
    <property type="molecule type" value="Genomic_DNA"/>
</dbReference>
<reference evidence="2 3" key="1">
    <citation type="submission" date="2020-10" db="EMBL/GenBank/DDBJ databases">
        <title>Blautia liquoris sp.nov., isolated from the mud in a fermentation cellar used for the production of Chinese strong-flavoured liquor.</title>
        <authorList>
            <person name="Lu L."/>
        </authorList>
    </citation>
    <scope>NUCLEOTIDE SEQUENCE [LARGE SCALE GENOMIC DNA]</scope>
    <source>
        <strain evidence="2 3">LZLJ-3</strain>
    </source>
</reference>
<keyword evidence="1" id="KW-0472">Membrane</keyword>
<dbReference type="AlphaFoldDB" id="A0A7M2RGS7"/>
<keyword evidence="3" id="KW-1185">Reference proteome</keyword>
<keyword evidence="1" id="KW-1133">Transmembrane helix</keyword>
<sequence length="216" mass="24510">MKYEWYKLRHDKLFWIITMLIMLINGVMFAGQDISVDLLAQKLFLTIVIASLYGTSFMAKDYEDRKILYEISSGNRKSKILLAKAAMTIVCIEIQLLIFPLCIIPLVSKSEYREYKIFLVLYVLLGVFLALLSAFFAIVAKNQGISIGVTIIFHLITLLSVNSSSIGLLMAHILPVGATKLVLGNLMTLDKYFFMLLLWDVVLLLLSLICIRKAEF</sequence>
<keyword evidence="1" id="KW-0812">Transmembrane</keyword>
<protein>
    <recommendedName>
        <fullName evidence="4">ABC-2 family transporter protein</fullName>
    </recommendedName>
</protein>
<dbReference type="KEGG" id="bliq:INP51_00675"/>
<dbReference type="Proteomes" id="UP000593601">
    <property type="component" value="Chromosome"/>
</dbReference>
<evidence type="ECO:0000313" key="3">
    <source>
        <dbReference type="Proteomes" id="UP000593601"/>
    </source>
</evidence>